<gene>
    <name evidence="6" type="ORF">SAMN05421663_10819</name>
</gene>
<dbReference type="Gene3D" id="3.40.50.300">
    <property type="entry name" value="P-loop containing nucleotide triphosphate hydrolases"/>
    <property type="match status" value="1"/>
</dbReference>
<keyword evidence="2" id="KW-0067">ATP-binding</keyword>
<dbReference type="Pfam" id="PF02954">
    <property type="entry name" value="HTH_8"/>
    <property type="match status" value="1"/>
</dbReference>
<keyword evidence="3" id="KW-0805">Transcription regulation</keyword>
<dbReference type="InterPro" id="IPR002078">
    <property type="entry name" value="Sigma_54_int"/>
</dbReference>
<dbReference type="InterPro" id="IPR010524">
    <property type="entry name" value="Sig_transdc_resp-reg_PrpR_N"/>
</dbReference>
<dbReference type="RefSeq" id="WP_093727871.1">
    <property type="nucleotide sequence ID" value="NZ_FMZB01000008.1"/>
</dbReference>
<dbReference type="GO" id="GO:0006355">
    <property type="term" value="P:regulation of DNA-templated transcription"/>
    <property type="evidence" value="ECO:0007669"/>
    <property type="project" value="InterPro"/>
</dbReference>
<evidence type="ECO:0000313" key="6">
    <source>
        <dbReference type="EMBL" id="SDD23303.1"/>
    </source>
</evidence>
<dbReference type="PROSITE" id="PS50045">
    <property type="entry name" value="SIGMA54_INTERACT_4"/>
    <property type="match status" value="1"/>
</dbReference>
<dbReference type="Pfam" id="PF25601">
    <property type="entry name" value="AAA_lid_14"/>
    <property type="match status" value="1"/>
</dbReference>
<sequence>MKVVAIAPYKGLGILMQEVANSLQLEDVEILYGDLAEGVKNAVRAEQEGADLIISRGGTAERIKQRVNIPVIEIEVSGFDVLRVLSLVRDKQKKAAFVGFPVLAKAVSTISKLTSSAVDVYAINKEESIETRLQQLKDQDYTFVVGDVITVELAERIGLHGILLTSGKESVQQAFLKAKETLSYLESFNNKNKQLLQMLKQLKQWILVVDEQQNIILETKSVSSFFQQYLLQVAVRVQSSCSFVLSGKEDRFLIKANRLQQDNLIMYQIEPAYEDEAAIEVRLGQYADTPGSEGLYVSRWMDKARHFKKDEYARGIWLIGESGSGRAILARYLHNVHAPFLRISGKLLNKQHLNELNTVLLEEGTIFVRDADQLNRVDIEKMEKLVKDRSGKLLLSAAEEPQDKRGTAVFNLPPLRDRNEEIPVLTKVFISHFNNMYGKQIAGVEEEGLEELIRFEYPGNVTDLQRIIKQAVLKSTGEYLSKECILESISSSNLLKWELPLHGTLAEIESEIIYQVWKAENQNNTKTAARLGINRTTLWRRLKERVEKGGRT</sequence>
<keyword evidence="6" id="KW-0238">DNA-binding</keyword>
<dbReference type="AlphaFoldDB" id="A0A1G6T2V4"/>
<dbReference type="Gene3D" id="1.10.10.60">
    <property type="entry name" value="Homeodomain-like"/>
    <property type="match status" value="1"/>
</dbReference>
<dbReference type="InterPro" id="IPR002197">
    <property type="entry name" value="HTH_Fis"/>
</dbReference>
<dbReference type="Pfam" id="PF14532">
    <property type="entry name" value="Sigma54_activ_2"/>
    <property type="match status" value="1"/>
</dbReference>
<evidence type="ECO:0000256" key="1">
    <source>
        <dbReference type="ARBA" id="ARBA00022741"/>
    </source>
</evidence>
<feature type="domain" description="Sigma-54 factor interaction" evidence="5">
    <location>
        <begin position="410"/>
        <end position="473"/>
    </location>
</feature>
<dbReference type="InterPro" id="IPR009057">
    <property type="entry name" value="Homeodomain-like_sf"/>
</dbReference>
<dbReference type="Gene3D" id="1.10.8.60">
    <property type="match status" value="1"/>
</dbReference>
<dbReference type="Proteomes" id="UP000198666">
    <property type="component" value="Unassembled WGS sequence"/>
</dbReference>
<dbReference type="Gene3D" id="3.40.50.2300">
    <property type="match status" value="1"/>
</dbReference>
<evidence type="ECO:0000256" key="4">
    <source>
        <dbReference type="ARBA" id="ARBA00023163"/>
    </source>
</evidence>
<reference evidence="7" key="1">
    <citation type="submission" date="2016-10" db="EMBL/GenBank/DDBJ databases">
        <authorList>
            <person name="Varghese N."/>
            <person name="Submissions S."/>
        </authorList>
    </citation>
    <scope>NUCLEOTIDE SEQUENCE [LARGE SCALE GENOMIC DNA]</scope>
    <source>
        <strain evidence="7">DSM 21620</strain>
    </source>
</reference>
<dbReference type="STRING" id="361279.SAMN05421663_10819"/>
<protein>
    <submittedName>
        <fullName evidence="6">Transcriptional regulator containing PAS, AAA-type ATPase, and DNA-binding Fis domains</fullName>
    </submittedName>
</protein>
<dbReference type="GO" id="GO:0043565">
    <property type="term" value="F:sequence-specific DNA binding"/>
    <property type="evidence" value="ECO:0007669"/>
    <property type="project" value="InterPro"/>
</dbReference>
<evidence type="ECO:0000256" key="3">
    <source>
        <dbReference type="ARBA" id="ARBA00023015"/>
    </source>
</evidence>
<dbReference type="PANTHER" id="PTHR32071">
    <property type="entry name" value="TRANSCRIPTIONAL REGULATORY PROTEIN"/>
    <property type="match status" value="1"/>
</dbReference>
<evidence type="ECO:0000313" key="7">
    <source>
        <dbReference type="Proteomes" id="UP000198666"/>
    </source>
</evidence>
<dbReference type="GO" id="GO:0005524">
    <property type="term" value="F:ATP binding"/>
    <property type="evidence" value="ECO:0007669"/>
    <property type="project" value="UniProtKB-KW"/>
</dbReference>
<keyword evidence="7" id="KW-1185">Reference proteome</keyword>
<name>A0A1G6T2V4_9BACI</name>
<dbReference type="OrthoDB" id="9771372at2"/>
<keyword evidence="1" id="KW-0547">Nucleotide-binding</keyword>
<dbReference type="SUPFAM" id="SSF52540">
    <property type="entry name" value="P-loop containing nucleoside triphosphate hydrolases"/>
    <property type="match status" value="1"/>
</dbReference>
<dbReference type="GO" id="GO:0000156">
    <property type="term" value="F:phosphorelay response regulator activity"/>
    <property type="evidence" value="ECO:0007669"/>
    <property type="project" value="InterPro"/>
</dbReference>
<organism evidence="6 7">
    <name type="scientific">Terribacillus halophilus</name>
    <dbReference type="NCBI Taxonomy" id="361279"/>
    <lineage>
        <taxon>Bacteria</taxon>
        <taxon>Bacillati</taxon>
        <taxon>Bacillota</taxon>
        <taxon>Bacilli</taxon>
        <taxon>Bacillales</taxon>
        <taxon>Bacillaceae</taxon>
        <taxon>Terribacillus</taxon>
    </lineage>
</organism>
<dbReference type="EMBL" id="FMZB01000008">
    <property type="protein sequence ID" value="SDD23303.1"/>
    <property type="molecule type" value="Genomic_DNA"/>
</dbReference>
<dbReference type="SUPFAM" id="SSF159800">
    <property type="entry name" value="PrpR receptor domain-like"/>
    <property type="match status" value="1"/>
</dbReference>
<keyword evidence="4" id="KW-0804">Transcription</keyword>
<evidence type="ECO:0000256" key="2">
    <source>
        <dbReference type="ARBA" id="ARBA00022840"/>
    </source>
</evidence>
<dbReference type="Gene3D" id="3.40.50.10660">
    <property type="entry name" value="PrpR receptor domain-like"/>
    <property type="match status" value="1"/>
</dbReference>
<accession>A0A1G6T2V4</accession>
<dbReference type="InterPro" id="IPR027417">
    <property type="entry name" value="P-loop_NTPase"/>
</dbReference>
<dbReference type="Pfam" id="PF06506">
    <property type="entry name" value="PrpR_N"/>
    <property type="match status" value="1"/>
</dbReference>
<dbReference type="InterPro" id="IPR058031">
    <property type="entry name" value="AAA_lid_NorR"/>
</dbReference>
<proteinExistence type="predicted"/>
<evidence type="ECO:0000259" key="5">
    <source>
        <dbReference type="PROSITE" id="PS50045"/>
    </source>
</evidence>
<dbReference type="SUPFAM" id="SSF46689">
    <property type="entry name" value="Homeodomain-like"/>
    <property type="match status" value="1"/>
</dbReference>